<evidence type="ECO:0000313" key="2">
    <source>
        <dbReference type="EMBL" id="VDP26731.1"/>
    </source>
</evidence>
<evidence type="ECO:0000313" key="4">
    <source>
        <dbReference type="WBParaSite" id="SCUD_0000755701-mRNA-1"/>
    </source>
</evidence>
<evidence type="ECO:0000313" key="3">
    <source>
        <dbReference type="Proteomes" id="UP000279833"/>
    </source>
</evidence>
<feature type="region of interest" description="Disordered" evidence="1">
    <location>
        <begin position="1"/>
        <end position="31"/>
    </location>
</feature>
<accession>A0A183JXV9</accession>
<reference evidence="2 3" key="2">
    <citation type="submission" date="2018-11" db="EMBL/GenBank/DDBJ databases">
        <authorList>
            <consortium name="Pathogen Informatics"/>
        </authorList>
    </citation>
    <scope>NUCLEOTIDE SEQUENCE [LARGE SCALE GENOMIC DNA]</scope>
    <source>
        <strain evidence="2">Dakar</strain>
        <strain evidence="3">Dakar, Senegal</strain>
    </source>
</reference>
<reference evidence="4" key="1">
    <citation type="submission" date="2016-06" db="UniProtKB">
        <authorList>
            <consortium name="WormBaseParasite"/>
        </authorList>
    </citation>
    <scope>IDENTIFICATION</scope>
</reference>
<dbReference type="Proteomes" id="UP000279833">
    <property type="component" value="Unassembled WGS sequence"/>
</dbReference>
<name>A0A183JXV9_9TREM</name>
<organism evidence="4">
    <name type="scientific">Schistosoma curassoni</name>
    <dbReference type="NCBI Taxonomy" id="6186"/>
    <lineage>
        <taxon>Eukaryota</taxon>
        <taxon>Metazoa</taxon>
        <taxon>Spiralia</taxon>
        <taxon>Lophotrochozoa</taxon>
        <taxon>Platyhelminthes</taxon>
        <taxon>Trematoda</taxon>
        <taxon>Digenea</taxon>
        <taxon>Strigeidida</taxon>
        <taxon>Schistosomatoidea</taxon>
        <taxon>Schistosomatidae</taxon>
        <taxon>Schistosoma</taxon>
    </lineage>
</organism>
<evidence type="ECO:0000256" key="1">
    <source>
        <dbReference type="SAM" id="MobiDB-lite"/>
    </source>
</evidence>
<protein>
    <submittedName>
        <fullName evidence="2 4">Uncharacterized protein</fullName>
    </submittedName>
</protein>
<gene>
    <name evidence="2" type="ORF">SCUD_LOCUS7557</name>
</gene>
<dbReference type="WBParaSite" id="SCUD_0000755701-mRNA-1">
    <property type="protein sequence ID" value="SCUD_0000755701-mRNA-1"/>
    <property type="gene ID" value="SCUD_0000755701"/>
</dbReference>
<dbReference type="EMBL" id="UZAK01032384">
    <property type="protein sequence ID" value="VDP26731.1"/>
    <property type="molecule type" value="Genomic_DNA"/>
</dbReference>
<dbReference type="AlphaFoldDB" id="A0A183JXV9"/>
<keyword evidence="3" id="KW-1185">Reference proteome</keyword>
<proteinExistence type="predicted"/>
<sequence length="45" mass="5072">MRPIKPVKCNTSPGIQESIKSRSSRHAKQRALRPIDVTLELDASR</sequence>
<feature type="compositionally biased region" description="Basic residues" evidence="1">
    <location>
        <begin position="22"/>
        <end position="31"/>
    </location>
</feature>